<dbReference type="AlphaFoldDB" id="A0A8W8NBC7"/>
<dbReference type="GO" id="GO:0005815">
    <property type="term" value="C:microtubule organizing center"/>
    <property type="evidence" value="ECO:0007669"/>
    <property type="project" value="TreeGrafter"/>
</dbReference>
<dbReference type="InterPro" id="IPR036572">
    <property type="entry name" value="Doublecortin_dom_sf"/>
</dbReference>
<name>A0A8W8NBC7_MAGGI</name>
<organism evidence="2 3">
    <name type="scientific">Magallana gigas</name>
    <name type="common">Pacific oyster</name>
    <name type="synonym">Crassostrea gigas</name>
    <dbReference type="NCBI Taxonomy" id="29159"/>
    <lineage>
        <taxon>Eukaryota</taxon>
        <taxon>Metazoa</taxon>
        <taxon>Spiralia</taxon>
        <taxon>Lophotrochozoa</taxon>
        <taxon>Mollusca</taxon>
        <taxon>Bivalvia</taxon>
        <taxon>Autobranchia</taxon>
        <taxon>Pteriomorphia</taxon>
        <taxon>Ostreida</taxon>
        <taxon>Ostreoidea</taxon>
        <taxon>Ostreidae</taxon>
        <taxon>Magallana</taxon>
    </lineage>
</organism>
<dbReference type="GO" id="GO:0035556">
    <property type="term" value="P:intracellular signal transduction"/>
    <property type="evidence" value="ECO:0007669"/>
    <property type="project" value="InterPro"/>
</dbReference>
<keyword evidence="3" id="KW-1185">Reference proteome</keyword>
<dbReference type="InterPro" id="IPR003533">
    <property type="entry name" value="Doublecortin_dom"/>
</dbReference>
<dbReference type="SUPFAM" id="SSF89837">
    <property type="entry name" value="Doublecortin (DC)"/>
    <property type="match status" value="1"/>
</dbReference>
<evidence type="ECO:0000313" key="3">
    <source>
        <dbReference type="Proteomes" id="UP000005408"/>
    </source>
</evidence>
<protein>
    <recommendedName>
        <fullName evidence="1">Doublecortin domain-containing protein</fullName>
    </recommendedName>
</protein>
<dbReference type="PROSITE" id="PS50309">
    <property type="entry name" value="DC"/>
    <property type="match status" value="1"/>
</dbReference>
<dbReference type="Pfam" id="PF03607">
    <property type="entry name" value="DCX"/>
    <property type="match status" value="1"/>
</dbReference>
<dbReference type="EnsemblMetazoa" id="G5093.9">
    <property type="protein sequence ID" value="G5093.9:cds"/>
    <property type="gene ID" value="G5093"/>
</dbReference>
<accession>A0A8W8NBC7</accession>
<evidence type="ECO:0000259" key="1">
    <source>
        <dbReference type="PROSITE" id="PS50309"/>
    </source>
</evidence>
<dbReference type="Gene3D" id="3.10.20.230">
    <property type="entry name" value="Doublecortin domain"/>
    <property type="match status" value="1"/>
</dbReference>
<dbReference type="GO" id="GO:0005874">
    <property type="term" value="C:microtubule"/>
    <property type="evidence" value="ECO:0007669"/>
    <property type="project" value="TreeGrafter"/>
</dbReference>
<dbReference type="PANTHER" id="PTHR23004">
    <property type="entry name" value="DOUBLECORTIN DOMAIN CONTAINING 2"/>
    <property type="match status" value="1"/>
</dbReference>
<sequence length="102" mass="12011">MSWGKYPSIEERDLVHGTPIKVYKNGDPWFPGKRVVVNQRQHPTFESFLNYLTSTLKEERAVRRLYTPNHGTRITDYDQIKPENVYVTSHALGSNEHLKRIR</sequence>
<evidence type="ECO:0000313" key="2">
    <source>
        <dbReference type="EnsemblMetazoa" id="G5093.9:cds"/>
    </source>
</evidence>
<dbReference type="PANTHER" id="PTHR23004:SF11">
    <property type="entry name" value="PROTEIN RPI-1"/>
    <property type="match status" value="1"/>
</dbReference>
<proteinExistence type="predicted"/>
<dbReference type="SMART" id="SM00537">
    <property type="entry name" value="DCX"/>
    <property type="match status" value="1"/>
</dbReference>
<reference evidence="2" key="1">
    <citation type="submission" date="2022-08" db="UniProtKB">
        <authorList>
            <consortium name="EnsemblMetazoa"/>
        </authorList>
    </citation>
    <scope>IDENTIFICATION</scope>
    <source>
        <strain evidence="2">05x7-T-G4-1.051#20</strain>
    </source>
</reference>
<dbReference type="Proteomes" id="UP000005408">
    <property type="component" value="Unassembled WGS sequence"/>
</dbReference>
<feature type="domain" description="Doublecortin" evidence="1">
    <location>
        <begin position="18"/>
        <end position="90"/>
    </location>
</feature>